<dbReference type="EMBL" id="CAJVPW010002774">
    <property type="protein sequence ID" value="CAG8512991.1"/>
    <property type="molecule type" value="Genomic_DNA"/>
</dbReference>
<organism evidence="1 2">
    <name type="scientific">Cetraspora pellucida</name>
    <dbReference type="NCBI Taxonomy" id="1433469"/>
    <lineage>
        <taxon>Eukaryota</taxon>
        <taxon>Fungi</taxon>
        <taxon>Fungi incertae sedis</taxon>
        <taxon>Mucoromycota</taxon>
        <taxon>Glomeromycotina</taxon>
        <taxon>Glomeromycetes</taxon>
        <taxon>Diversisporales</taxon>
        <taxon>Gigasporaceae</taxon>
        <taxon>Cetraspora</taxon>
    </lineage>
</organism>
<reference evidence="1" key="1">
    <citation type="submission" date="2021-06" db="EMBL/GenBank/DDBJ databases">
        <authorList>
            <person name="Kallberg Y."/>
            <person name="Tangrot J."/>
            <person name="Rosling A."/>
        </authorList>
    </citation>
    <scope>NUCLEOTIDE SEQUENCE</scope>
    <source>
        <strain evidence="1">28 12/20/2015</strain>
    </source>
</reference>
<keyword evidence="2" id="KW-1185">Reference proteome</keyword>
<evidence type="ECO:0000313" key="2">
    <source>
        <dbReference type="Proteomes" id="UP000789366"/>
    </source>
</evidence>
<dbReference type="Proteomes" id="UP000789366">
    <property type="component" value="Unassembled WGS sequence"/>
</dbReference>
<protein>
    <submittedName>
        <fullName evidence="1">10696_t:CDS:1</fullName>
    </submittedName>
</protein>
<proteinExistence type="predicted"/>
<evidence type="ECO:0000313" key="1">
    <source>
        <dbReference type="EMBL" id="CAG8512991.1"/>
    </source>
</evidence>
<name>A0ACA9L654_9GLOM</name>
<gene>
    <name evidence="1" type="ORF">SPELUC_LOCUS3565</name>
</gene>
<sequence>NIDWNLFITFSNNDLEDINLSFILSYSKSSNKNLDDINFSPPSDNEENNSQVNTSFFLSLFESNNNCSFFADDFVNSDFVNRDSVNGDSVKNNFVNANMNSSEYSSNYENINTSGYQYSLHNDILVKLDEVVNNSPVLTSLELLTKDKKNRFEIAFSTAKTAINIALKMKSDNESIQILKNFILTKQNSRNKNDNLESVENNQDNNDIITLQQDLIEQTNDPYVTKI</sequence>
<accession>A0ACA9L654</accession>
<feature type="non-terminal residue" evidence="1">
    <location>
        <position position="1"/>
    </location>
</feature>
<comment type="caution">
    <text evidence="1">The sequence shown here is derived from an EMBL/GenBank/DDBJ whole genome shotgun (WGS) entry which is preliminary data.</text>
</comment>